<feature type="transmembrane region" description="Helical" evidence="4">
    <location>
        <begin position="416"/>
        <end position="437"/>
    </location>
</feature>
<keyword evidence="6" id="KW-1185">Reference proteome</keyword>
<feature type="transmembrane region" description="Helical" evidence="4">
    <location>
        <begin position="368"/>
        <end position="386"/>
    </location>
</feature>
<dbReference type="PANTHER" id="PTHR22550:SF5">
    <property type="entry name" value="LEUCINE ZIPPER PROTEIN 4"/>
    <property type="match status" value="1"/>
</dbReference>
<protein>
    <submittedName>
        <fullName evidence="5">Spore germination protein B1</fullName>
    </submittedName>
</protein>
<name>A0A161WIX1_9CLOT</name>
<reference evidence="5 6" key="1">
    <citation type="submission" date="2016-04" db="EMBL/GenBank/DDBJ databases">
        <title>Genome sequence of Clostridium magnum DSM 2767.</title>
        <authorList>
            <person name="Poehlein A."/>
            <person name="Uhlig R."/>
            <person name="Fischer R."/>
            <person name="Bahl H."/>
            <person name="Daniel R."/>
        </authorList>
    </citation>
    <scope>NUCLEOTIDE SEQUENCE [LARGE SCALE GENOMIC DNA]</scope>
    <source>
        <strain evidence="5 6">DSM 2767</strain>
    </source>
</reference>
<dbReference type="EMBL" id="LWAE01000003">
    <property type="protein sequence ID" value="KZL91655.1"/>
    <property type="molecule type" value="Genomic_DNA"/>
</dbReference>
<evidence type="ECO:0000256" key="2">
    <source>
        <dbReference type="ARBA" id="ARBA00023136"/>
    </source>
</evidence>
<dbReference type="Pfam" id="PF03323">
    <property type="entry name" value="GerA"/>
    <property type="match status" value="1"/>
</dbReference>
<keyword evidence="2 4" id="KW-0472">Membrane</keyword>
<gene>
    <name evidence="5" type="primary">gerBA_6</name>
    <name evidence="5" type="ORF">CLMAG_34140</name>
</gene>
<keyword evidence="4" id="KW-0812">Transmembrane</keyword>
<dbReference type="Proteomes" id="UP000076603">
    <property type="component" value="Unassembled WGS sequence"/>
</dbReference>
<evidence type="ECO:0000256" key="1">
    <source>
        <dbReference type="ARBA" id="ARBA00005278"/>
    </source>
</evidence>
<accession>A0A161WIX1</accession>
<dbReference type="STRING" id="1121326.CLMAG_34140"/>
<feature type="compositionally biased region" description="Basic and acidic residues" evidence="3">
    <location>
        <begin position="530"/>
        <end position="541"/>
    </location>
</feature>
<organism evidence="5 6">
    <name type="scientific">Clostridium magnum DSM 2767</name>
    <dbReference type="NCBI Taxonomy" id="1121326"/>
    <lineage>
        <taxon>Bacteria</taxon>
        <taxon>Bacillati</taxon>
        <taxon>Bacillota</taxon>
        <taxon>Clostridia</taxon>
        <taxon>Eubacteriales</taxon>
        <taxon>Clostridiaceae</taxon>
        <taxon>Clostridium</taxon>
    </lineage>
</organism>
<dbReference type="RefSeq" id="WP_066624719.1">
    <property type="nucleotide sequence ID" value="NZ_FQXL01000005.1"/>
</dbReference>
<feature type="transmembrane region" description="Helical" evidence="4">
    <location>
        <begin position="449"/>
        <end position="470"/>
    </location>
</feature>
<dbReference type="PIRSF" id="PIRSF005690">
    <property type="entry name" value="GerBA"/>
    <property type="match status" value="1"/>
</dbReference>
<dbReference type="OrthoDB" id="9772630at2"/>
<proteinExistence type="inferred from homology"/>
<dbReference type="GO" id="GO:0016020">
    <property type="term" value="C:membrane"/>
    <property type="evidence" value="ECO:0007669"/>
    <property type="project" value="InterPro"/>
</dbReference>
<feature type="transmembrane region" description="Helical" evidence="4">
    <location>
        <begin position="326"/>
        <end position="348"/>
    </location>
</feature>
<evidence type="ECO:0000313" key="6">
    <source>
        <dbReference type="Proteomes" id="UP000076603"/>
    </source>
</evidence>
<dbReference type="PANTHER" id="PTHR22550">
    <property type="entry name" value="SPORE GERMINATION PROTEIN"/>
    <property type="match status" value="1"/>
</dbReference>
<keyword evidence="4" id="KW-1133">Transmembrane helix</keyword>
<feature type="region of interest" description="Disordered" evidence="3">
    <location>
        <begin position="519"/>
        <end position="541"/>
    </location>
</feature>
<evidence type="ECO:0000313" key="5">
    <source>
        <dbReference type="EMBL" id="KZL91655.1"/>
    </source>
</evidence>
<feature type="transmembrane region" description="Helical" evidence="4">
    <location>
        <begin position="393"/>
        <end position="410"/>
    </location>
</feature>
<dbReference type="PATRIC" id="fig|1121326.3.peg.3452"/>
<comment type="similarity">
    <text evidence="1">Belongs to the GerABKA family.</text>
</comment>
<sequence length="541" mass="60850">MLKKILKYIKFSRYLKEKEKNELINLNNINNSCLIDKNIDINVSNLKDMLGKSSDVVIREFDFNIEELKIRACICFINGAGNKKMINEYIIKPLMTNSLITNNIRNSIKDNTTFYYIKNNILASVDISEVKTFDESVEAVLSGDAVLFIDGYDRAISVNVKEWNKRSVEQPETEINIRGSHEGFVELVTINISLLRRIIKNRNLIFEAFNIGKQTHTKVYIAYIDGIANPQIIEEVKNRLNHIYIDSILESGYIEELIEDNPLSPFSTTGNSEKPDKVAAKLLEGRVAILCDGSPTVLTVPYLFIEAFQSSEDYYSRAFLSSIMRLLRILAYLITLLLPAFYIAITTFHQEMIPTVLIITFASSREGVPFPVFIEVMISEIIFMLLRKSGIRMPRAVGSAVSIVGTLVIGQSAVEAGIIGAPMVIVTSLTAIASFIIPSIYDAIIIFRFILIFLAGAFGMFGIFVGLLYMTTYMCTLRSFGAPYMSPLAPQNTNGLKDSLIRVPLWLMNNRPTAITWRDSVRQGQSQMPKKPDMKKGGKSN</sequence>
<comment type="caution">
    <text evidence="5">The sequence shown here is derived from an EMBL/GenBank/DDBJ whole genome shotgun (WGS) entry which is preliminary data.</text>
</comment>
<dbReference type="AlphaFoldDB" id="A0A161WIX1"/>
<dbReference type="InterPro" id="IPR004995">
    <property type="entry name" value="Spore_Ger"/>
</dbReference>
<dbReference type="GO" id="GO:0009847">
    <property type="term" value="P:spore germination"/>
    <property type="evidence" value="ECO:0007669"/>
    <property type="project" value="InterPro"/>
</dbReference>
<dbReference type="InterPro" id="IPR050768">
    <property type="entry name" value="UPF0353/GerABKA_families"/>
</dbReference>
<evidence type="ECO:0000256" key="3">
    <source>
        <dbReference type="SAM" id="MobiDB-lite"/>
    </source>
</evidence>
<evidence type="ECO:0000256" key="4">
    <source>
        <dbReference type="SAM" id="Phobius"/>
    </source>
</evidence>